<accession>A0ABX4NSC7</accession>
<evidence type="ECO:0000313" key="1">
    <source>
        <dbReference type="EMBL" id="PJZ59557.1"/>
    </source>
</evidence>
<protein>
    <submittedName>
        <fullName evidence="1">Uncharacterized protein</fullName>
    </submittedName>
</protein>
<dbReference type="InterPro" id="IPR043733">
    <property type="entry name" value="DUF5677"/>
</dbReference>
<organism evidence="1 2">
    <name type="scientific">Leptospira adleri</name>
    <dbReference type="NCBI Taxonomy" id="2023186"/>
    <lineage>
        <taxon>Bacteria</taxon>
        <taxon>Pseudomonadati</taxon>
        <taxon>Spirochaetota</taxon>
        <taxon>Spirochaetia</taxon>
        <taxon>Leptospirales</taxon>
        <taxon>Leptospiraceae</taxon>
        <taxon>Leptospira</taxon>
    </lineage>
</organism>
<proteinExistence type="predicted"/>
<keyword evidence="2" id="KW-1185">Reference proteome</keyword>
<evidence type="ECO:0000313" key="2">
    <source>
        <dbReference type="Proteomes" id="UP000232149"/>
    </source>
</evidence>
<dbReference type="EMBL" id="NPDU01000118">
    <property type="protein sequence ID" value="PJZ59557.1"/>
    <property type="molecule type" value="Genomic_DNA"/>
</dbReference>
<sequence>MNFDCDSIDYRFKENISSIVEIYDKYLKERNIENHEWSINSPDSIKNAFILDFQYRLQSIFLLIQSIDENEQQVKILISSIHTLNRSLLENYMTFSYIFLETAKSLDLQDLRLKLYLRDGYITRQKFPIGSEQMWIRNHESGLLIILGRQIDNLIEKLNIHNQKKTLLKKWKPQYSELIKRIGIGNFWEQISYSYLSAHSHSLFPGLIQLIENEREFNGHFLLRSACQFTSIISSHYLNRLISIPIHLNLKLTDKQEKIYSFYYTMSCR</sequence>
<comment type="caution">
    <text evidence="1">The sequence shown here is derived from an EMBL/GenBank/DDBJ whole genome shotgun (WGS) entry which is preliminary data.</text>
</comment>
<dbReference type="Pfam" id="PF18928">
    <property type="entry name" value="DUF5677"/>
    <property type="match status" value="1"/>
</dbReference>
<name>A0ABX4NSC7_9LEPT</name>
<dbReference type="RefSeq" id="WP_100788518.1">
    <property type="nucleotide sequence ID" value="NZ_NPDU01000118.1"/>
</dbReference>
<gene>
    <name evidence="1" type="ORF">CH376_23085</name>
</gene>
<reference evidence="1 2" key="1">
    <citation type="submission" date="2017-07" db="EMBL/GenBank/DDBJ databases">
        <title>Leptospira spp. isolated from tropical soils.</title>
        <authorList>
            <person name="Thibeaux R."/>
            <person name="Iraola G."/>
            <person name="Ferres I."/>
            <person name="Bierque E."/>
            <person name="Girault D."/>
            <person name="Soupe-Gilbert M.-E."/>
            <person name="Picardeau M."/>
            <person name="Goarant C."/>
        </authorList>
    </citation>
    <scope>NUCLEOTIDE SEQUENCE [LARGE SCALE GENOMIC DNA]</scope>
    <source>
        <strain evidence="1 2">FH2-B-D1</strain>
    </source>
</reference>
<dbReference type="Proteomes" id="UP000232149">
    <property type="component" value="Unassembled WGS sequence"/>
</dbReference>